<sequence>MTNLTFVMGFWDFRLDSINCSKKLKEEKEDVGDLTFTSGGCREVGVLWDKFKSNNLLDRAITVVDYDFTGSMICAWGKQSIDVTNLTFLIEADVLEMTEEDGWSGFLKPHSIRNEIGMGIADAILDEMSNKIVTNMFFWVNNYRPGSHSTSWILHLIQIKIIRKPSLVVPV</sequence>
<name>A0A9Q0GPH1_9MAGN</name>
<organism evidence="1 2">
    <name type="scientific">Protea cynaroides</name>
    <dbReference type="NCBI Taxonomy" id="273540"/>
    <lineage>
        <taxon>Eukaryota</taxon>
        <taxon>Viridiplantae</taxon>
        <taxon>Streptophyta</taxon>
        <taxon>Embryophyta</taxon>
        <taxon>Tracheophyta</taxon>
        <taxon>Spermatophyta</taxon>
        <taxon>Magnoliopsida</taxon>
        <taxon>Proteales</taxon>
        <taxon>Proteaceae</taxon>
        <taxon>Protea</taxon>
    </lineage>
</organism>
<dbReference type="OrthoDB" id="691329at2759"/>
<dbReference type="EMBL" id="JAMYWD010000012">
    <property type="protein sequence ID" value="KAJ4950258.1"/>
    <property type="molecule type" value="Genomic_DNA"/>
</dbReference>
<dbReference type="PANTHER" id="PTHR37613:SF4">
    <property type="entry name" value="DUF4378 DOMAIN-CONTAINING PROTEIN"/>
    <property type="match status" value="1"/>
</dbReference>
<keyword evidence="2" id="KW-1185">Reference proteome</keyword>
<proteinExistence type="predicted"/>
<dbReference type="PANTHER" id="PTHR37613">
    <property type="entry name" value="DUF4378 DOMAIN PROTEIN"/>
    <property type="match status" value="1"/>
</dbReference>
<accession>A0A9Q0GPH1</accession>
<evidence type="ECO:0000313" key="1">
    <source>
        <dbReference type="EMBL" id="KAJ4950258.1"/>
    </source>
</evidence>
<gene>
    <name evidence="1" type="ORF">NE237_027090</name>
</gene>
<evidence type="ECO:0000313" key="2">
    <source>
        <dbReference type="Proteomes" id="UP001141806"/>
    </source>
</evidence>
<reference evidence="1" key="1">
    <citation type="journal article" date="2023" name="Plant J.">
        <title>The genome of the king protea, Protea cynaroides.</title>
        <authorList>
            <person name="Chang J."/>
            <person name="Duong T.A."/>
            <person name="Schoeman C."/>
            <person name="Ma X."/>
            <person name="Roodt D."/>
            <person name="Barker N."/>
            <person name="Li Z."/>
            <person name="Van de Peer Y."/>
            <person name="Mizrachi E."/>
        </authorList>
    </citation>
    <scope>NUCLEOTIDE SEQUENCE</scope>
    <source>
        <tissue evidence="1">Young leaves</tissue>
    </source>
</reference>
<protein>
    <submittedName>
        <fullName evidence="1">Uncharacterized protein</fullName>
    </submittedName>
</protein>
<dbReference type="AlphaFoldDB" id="A0A9Q0GPH1"/>
<comment type="caution">
    <text evidence="1">The sequence shown here is derived from an EMBL/GenBank/DDBJ whole genome shotgun (WGS) entry which is preliminary data.</text>
</comment>
<dbReference type="Proteomes" id="UP001141806">
    <property type="component" value="Unassembled WGS sequence"/>
</dbReference>